<dbReference type="Pfam" id="PF01784">
    <property type="entry name" value="DUF34_NIF3"/>
    <property type="match status" value="1"/>
</dbReference>
<dbReference type="EMBL" id="SKCS01000162">
    <property type="protein sequence ID" value="TNN14882.1"/>
    <property type="molecule type" value="Genomic_DNA"/>
</dbReference>
<name>A0A4Z2DEE9_SCHJA</name>
<dbReference type="Gene3D" id="3.40.1390.30">
    <property type="entry name" value="NIF3 (NGG1p interacting factor 3)-like"/>
    <property type="match status" value="2"/>
</dbReference>
<sequence>MFVSKLAHKGMELTKIIQLLDMYCLPHLAEKWDNVGLLIEPSPPHRVNKIFITNDLTEQVLDEAISQKSGLIVSYHPPIFSSLKKLTQQHWKQRVVIRCIENKIAVFSPHTGLDAKFGGINDWLLEPLAVREKKSLTRSPAINQATSRLNVVMNQNFGDFVMSTGVGVCTTNIMSDAGLTAVVTCAESDLKRVLDMAEALQIFVVSKDTIQQTREEGCGRLVTLQFPVHLKAVIAAYKKFLNVEHLTVAPGLGKTLDCSVQTVAVCAGSGGSLLCQTPASFAADLFITGELSHHDRLEAISRGISVILAGHSVTERGFFKERFIPDFRQLLSAVYDPGDIPHLELLLSDSDHEPGFTV</sequence>
<proteinExistence type="inferred from homology"/>
<keyword evidence="4" id="KW-0479">Metal-binding</keyword>
<organism evidence="5 6">
    <name type="scientific">Schistosoma japonicum</name>
    <name type="common">Blood fluke</name>
    <dbReference type="NCBI Taxonomy" id="6182"/>
    <lineage>
        <taxon>Eukaryota</taxon>
        <taxon>Metazoa</taxon>
        <taxon>Spiralia</taxon>
        <taxon>Lophotrochozoa</taxon>
        <taxon>Platyhelminthes</taxon>
        <taxon>Trematoda</taxon>
        <taxon>Digenea</taxon>
        <taxon>Strigeidida</taxon>
        <taxon>Schistosomatoidea</taxon>
        <taxon>Schistosomatidae</taxon>
        <taxon>Schistosoma</taxon>
    </lineage>
</organism>
<dbReference type="SUPFAM" id="SSF102705">
    <property type="entry name" value="NIF3 (NGG1p interacting factor 3)-like"/>
    <property type="match status" value="1"/>
</dbReference>
<dbReference type="Proteomes" id="UP000311919">
    <property type="component" value="Unassembled WGS sequence"/>
</dbReference>
<dbReference type="PANTHER" id="PTHR13799">
    <property type="entry name" value="NGG1 INTERACTING FACTOR 3"/>
    <property type="match status" value="1"/>
</dbReference>
<comment type="similarity">
    <text evidence="1 3">Belongs to the GTP cyclohydrolase I type 2/NIF3 family.</text>
</comment>
<protein>
    <recommendedName>
        <fullName evidence="2 3">NIF3-like protein 1</fullName>
    </recommendedName>
</protein>
<evidence type="ECO:0000256" key="4">
    <source>
        <dbReference type="PIRSR" id="PIRSR602678-1"/>
    </source>
</evidence>
<evidence type="ECO:0000313" key="5">
    <source>
        <dbReference type="EMBL" id="TNN14881.1"/>
    </source>
</evidence>
<feature type="binding site" evidence="4">
    <location>
        <position position="76"/>
    </location>
    <ligand>
        <name>a divalent metal cation</name>
        <dbReference type="ChEBI" id="CHEBI:60240"/>
        <label>1</label>
    </ligand>
</feature>
<dbReference type="AlphaFoldDB" id="A0A4Z2DEE9"/>
<dbReference type="InterPro" id="IPR002678">
    <property type="entry name" value="DUF34/NIF3"/>
</dbReference>
<dbReference type="InterPro" id="IPR017222">
    <property type="entry name" value="DUF34/NIF3_animal"/>
</dbReference>
<dbReference type="EMBL" id="SKCS01000162">
    <property type="protein sequence ID" value="TNN14881.1"/>
    <property type="molecule type" value="Genomic_DNA"/>
</dbReference>
<feature type="binding site" evidence="4">
    <location>
        <position position="114"/>
    </location>
    <ligand>
        <name>a divalent metal cation</name>
        <dbReference type="ChEBI" id="CHEBI:60240"/>
        <label>1</label>
    </ligand>
</feature>
<dbReference type="NCBIfam" id="TIGR00486">
    <property type="entry name" value="YbgI_SA1388"/>
    <property type="match status" value="1"/>
</dbReference>
<dbReference type="PIRSF" id="PIRSF037490">
    <property type="entry name" value="UCP037490_NIF3_euk"/>
    <property type="match status" value="1"/>
</dbReference>
<feature type="binding site" evidence="4">
    <location>
        <position position="311"/>
    </location>
    <ligand>
        <name>a divalent metal cation</name>
        <dbReference type="ChEBI" id="CHEBI:60240"/>
        <label>1</label>
    </ligand>
</feature>
<evidence type="ECO:0000256" key="2">
    <source>
        <dbReference type="ARBA" id="ARBA00019069"/>
    </source>
</evidence>
<dbReference type="STRING" id="6182.A0A4Z2DEE9"/>
<feature type="binding site" evidence="4">
    <location>
        <position position="315"/>
    </location>
    <ligand>
        <name>a divalent metal cation</name>
        <dbReference type="ChEBI" id="CHEBI:60240"/>
        <label>1</label>
    </ligand>
</feature>
<dbReference type="OrthoDB" id="3345469at2759"/>
<dbReference type="InterPro" id="IPR036069">
    <property type="entry name" value="DUF34/NIF3_sf"/>
</dbReference>
<evidence type="ECO:0000256" key="3">
    <source>
        <dbReference type="PIRNR" id="PIRNR037490"/>
    </source>
</evidence>
<comment type="caution">
    <text evidence="5">The sequence shown here is derived from an EMBL/GenBank/DDBJ whole genome shotgun (WGS) entry which is preliminary data.</text>
</comment>
<dbReference type="FunFam" id="3.40.1390.30:FF:000001">
    <property type="entry name" value="GTP cyclohydrolase 1 type 2"/>
    <property type="match status" value="1"/>
</dbReference>
<keyword evidence="6" id="KW-1185">Reference proteome</keyword>
<evidence type="ECO:0000256" key="1">
    <source>
        <dbReference type="ARBA" id="ARBA00006964"/>
    </source>
</evidence>
<dbReference type="PANTHER" id="PTHR13799:SF13">
    <property type="entry name" value="NIF3-LIKE PROTEIN 1"/>
    <property type="match status" value="1"/>
</dbReference>
<reference evidence="5 6" key="1">
    <citation type="submission" date="2019-03" db="EMBL/GenBank/DDBJ databases">
        <title>An improved genome assembly of the fluke Schistosoma japonicum.</title>
        <authorList>
            <person name="Hu W."/>
            <person name="Luo F."/>
            <person name="Yin M."/>
            <person name="Mo X."/>
            <person name="Sun C."/>
            <person name="Wu Q."/>
            <person name="Zhu B."/>
            <person name="Xiang M."/>
            <person name="Wang J."/>
            <person name="Wang Y."/>
            <person name="Zhang T."/>
            <person name="Xu B."/>
            <person name="Zheng H."/>
            <person name="Feng Z."/>
        </authorList>
    </citation>
    <scope>NUCLEOTIDE SEQUENCE [LARGE SCALE GENOMIC DNA]</scope>
    <source>
        <strain evidence="5">HuSjv2</strain>
        <tissue evidence="5">Worms</tissue>
    </source>
</reference>
<dbReference type="GO" id="GO:0005739">
    <property type="term" value="C:mitochondrion"/>
    <property type="evidence" value="ECO:0007669"/>
    <property type="project" value="TreeGrafter"/>
</dbReference>
<gene>
    <name evidence="5" type="ORF">EWB00_001807</name>
</gene>
<evidence type="ECO:0000313" key="6">
    <source>
        <dbReference type="Proteomes" id="UP000311919"/>
    </source>
</evidence>
<accession>A0A4Z2DEE9</accession>
<dbReference type="GO" id="GO:0046872">
    <property type="term" value="F:metal ion binding"/>
    <property type="evidence" value="ECO:0007669"/>
    <property type="project" value="UniProtKB-KW"/>
</dbReference>